<dbReference type="RefSeq" id="WP_099323509.1">
    <property type="nucleotide sequence ID" value="NZ_CP049055.1"/>
</dbReference>
<dbReference type="Pfam" id="PF01814">
    <property type="entry name" value="Hemerythrin"/>
    <property type="match status" value="1"/>
</dbReference>
<accession>A0A2C9C9T9</accession>
<reference evidence="4" key="2">
    <citation type="submission" date="2017-10" db="EMBL/GenBank/DDBJ databases">
        <authorList>
            <person name="Frank J."/>
        </authorList>
    </citation>
    <scope>NUCLEOTIDE SEQUENCE [LARGE SCALE GENOMIC DNA]</scope>
</reference>
<dbReference type="AlphaFoldDB" id="A0A2C9C9T9"/>
<reference evidence="3" key="1">
    <citation type="submission" date="2017-10" db="EMBL/GenBank/DDBJ databases">
        <authorList>
            <person name="Banno H."/>
            <person name="Chua N.-H."/>
        </authorList>
    </citation>
    <scope>NUCLEOTIDE SEQUENCE [LARGE SCALE GENOMIC DNA]</scope>
    <source>
        <strain evidence="3">Kuenenia_mbr1_ru-nijmegen</strain>
    </source>
</reference>
<feature type="domain" description="Hemerythrin-like" evidence="1">
    <location>
        <begin position="6"/>
        <end position="140"/>
    </location>
</feature>
<dbReference type="PANTHER" id="PTHR39966">
    <property type="entry name" value="BLL2471 PROTEIN-RELATED"/>
    <property type="match status" value="1"/>
</dbReference>
<keyword evidence="4" id="KW-1185">Reference proteome</keyword>
<dbReference type="GO" id="GO:0005886">
    <property type="term" value="C:plasma membrane"/>
    <property type="evidence" value="ECO:0007669"/>
    <property type="project" value="TreeGrafter"/>
</dbReference>
<dbReference type="EMBL" id="CP049055">
    <property type="protein sequence ID" value="QII12155.1"/>
    <property type="molecule type" value="Genomic_DNA"/>
</dbReference>
<dbReference type="Proteomes" id="UP000221734">
    <property type="component" value="Chromosome Kuenenia_stuttgartiensis_MBR1"/>
</dbReference>
<dbReference type="InterPro" id="IPR012312">
    <property type="entry name" value="Hemerythrin-like"/>
</dbReference>
<gene>
    <name evidence="2" type="ORF">KsCSTR_27760</name>
    <name evidence="3" type="ORF">KSMBR1_0022</name>
</gene>
<dbReference type="Gene3D" id="1.20.120.520">
    <property type="entry name" value="nmb1532 protein domain like"/>
    <property type="match status" value="1"/>
</dbReference>
<proteinExistence type="predicted"/>
<evidence type="ECO:0000313" key="3">
    <source>
        <dbReference type="EMBL" id="SOH02544.1"/>
    </source>
</evidence>
<evidence type="ECO:0000313" key="2">
    <source>
        <dbReference type="EMBL" id="QII12155.1"/>
    </source>
</evidence>
<reference evidence="2 5" key="3">
    <citation type="submission" date="2020-02" db="EMBL/GenBank/DDBJ databases">
        <title>Newly sequenced genome of strain CSTR1 showed variability in Candidatus Kuenenia stuttgartiensis genomes.</title>
        <authorList>
            <person name="Ding C."/>
            <person name="Adrian L."/>
        </authorList>
    </citation>
    <scope>NUCLEOTIDE SEQUENCE [LARGE SCALE GENOMIC DNA]</scope>
    <source>
        <strain evidence="2 5">CSTR1</strain>
    </source>
</reference>
<dbReference type="PANTHER" id="PTHR39966:SF1">
    <property type="entry name" value="HEMERYTHRIN-LIKE DOMAIN-CONTAINING PROTEIN"/>
    <property type="match status" value="1"/>
</dbReference>
<dbReference type="Proteomes" id="UP000501926">
    <property type="component" value="Chromosome"/>
</dbReference>
<dbReference type="KEGG" id="kst:KSMBR1_0022"/>
<organism evidence="3 4">
    <name type="scientific">Kuenenia stuttgartiensis</name>
    <dbReference type="NCBI Taxonomy" id="174633"/>
    <lineage>
        <taxon>Bacteria</taxon>
        <taxon>Pseudomonadati</taxon>
        <taxon>Planctomycetota</taxon>
        <taxon>Candidatus Brocadiia</taxon>
        <taxon>Candidatus Brocadiales</taxon>
        <taxon>Candidatus Brocadiaceae</taxon>
        <taxon>Candidatus Kuenenia</taxon>
    </lineage>
</organism>
<name>A0A2C9C9T9_KUEST</name>
<dbReference type="OrthoDB" id="9785474at2"/>
<protein>
    <submittedName>
        <fullName evidence="3">Hemerythrin HHE cation binding domain protein</fullName>
    </submittedName>
</protein>
<evidence type="ECO:0000259" key="1">
    <source>
        <dbReference type="Pfam" id="PF01814"/>
    </source>
</evidence>
<dbReference type="EMBL" id="LT934425">
    <property type="protein sequence ID" value="SOH02544.1"/>
    <property type="molecule type" value="Genomic_DNA"/>
</dbReference>
<evidence type="ECO:0000313" key="4">
    <source>
        <dbReference type="Proteomes" id="UP000221734"/>
    </source>
</evidence>
<sequence>MSDQRPTDELREEHAHVLKKLDALERIVTHPDKRPETTAELRTLATFFQTEFWVHFTKEEEALFPEMGKYTLVGKGPLGIMLREHVELRASNELWQAAVAGYLSNTDGSEFIAPMKGNATHFAWMLRDHINKEDNSLFVMAEQWLKPIEKQNVARLFIEIEAKESAAVKQT</sequence>
<evidence type="ECO:0000313" key="5">
    <source>
        <dbReference type="Proteomes" id="UP000501926"/>
    </source>
</evidence>